<reference evidence="1 2" key="1">
    <citation type="journal article" date="2019" name="Commun. Biol.">
        <title>The bagworm genome reveals a unique fibroin gene that provides high tensile strength.</title>
        <authorList>
            <person name="Kono N."/>
            <person name="Nakamura H."/>
            <person name="Ohtoshi R."/>
            <person name="Tomita M."/>
            <person name="Numata K."/>
            <person name="Arakawa K."/>
        </authorList>
    </citation>
    <scope>NUCLEOTIDE SEQUENCE [LARGE SCALE GENOMIC DNA]</scope>
</reference>
<proteinExistence type="predicted"/>
<dbReference type="EMBL" id="BGZK01000456">
    <property type="protein sequence ID" value="GBP44690.1"/>
    <property type="molecule type" value="Genomic_DNA"/>
</dbReference>
<dbReference type="Proteomes" id="UP000299102">
    <property type="component" value="Unassembled WGS sequence"/>
</dbReference>
<dbReference type="OrthoDB" id="6434680at2759"/>
<accession>A0A4C1W1H8</accession>
<dbReference type="AlphaFoldDB" id="A0A4C1W1H8"/>
<name>A0A4C1W1H8_EUMVA</name>
<evidence type="ECO:0008006" key="3">
    <source>
        <dbReference type="Google" id="ProtNLM"/>
    </source>
</evidence>
<evidence type="ECO:0000313" key="2">
    <source>
        <dbReference type="Proteomes" id="UP000299102"/>
    </source>
</evidence>
<gene>
    <name evidence="1" type="ORF">EVAR_44218_1</name>
</gene>
<keyword evidence="2" id="KW-1185">Reference proteome</keyword>
<comment type="caution">
    <text evidence="1">The sequence shown here is derived from an EMBL/GenBank/DDBJ whole genome shotgun (WGS) entry which is preliminary data.</text>
</comment>
<organism evidence="1 2">
    <name type="scientific">Eumeta variegata</name>
    <name type="common">Bagworm moth</name>
    <name type="synonym">Eumeta japonica</name>
    <dbReference type="NCBI Taxonomy" id="151549"/>
    <lineage>
        <taxon>Eukaryota</taxon>
        <taxon>Metazoa</taxon>
        <taxon>Ecdysozoa</taxon>
        <taxon>Arthropoda</taxon>
        <taxon>Hexapoda</taxon>
        <taxon>Insecta</taxon>
        <taxon>Pterygota</taxon>
        <taxon>Neoptera</taxon>
        <taxon>Endopterygota</taxon>
        <taxon>Lepidoptera</taxon>
        <taxon>Glossata</taxon>
        <taxon>Ditrysia</taxon>
        <taxon>Tineoidea</taxon>
        <taxon>Psychidae</taxon>
        <taxon>Oiketicinae</taxon>
        <taxon>Eumeta</taxon>
    </lineage>
</organism>
<sequence length="92" mass="10749">MILKKLRIYLRIAPVELHGPKGKFKSQSTDSDIIKSCAHLRDMEDELSYREARPAVLIGQDNWYLIISQEIRQRNHKQLVASYTKLGWMLHG</sequence>
<protein>
    <recommendedName>
        <fullName evidence="3">Peptidase aspartic putative domain-containing protein</fullName>
    </recommendedName>
</protein>
<evidence type="ECO:0000313" key="1">
    <source>
        <dbReference type="EMBL" id="GBP44690.1"/>
    </source>
</evidence>